<dbReference type="OrthoDB" id="2287505at2759"/>
<protein>
    <submittedName>
        <fullName evidence="2">Uncharacterized protein</fullName>
    </submittedName>
</protein>
<gene>
    <name evidence="2" type="ORF">INT46_009501</name>
</gene>
<sequence>MSNQVDPLLFWLEQEPVNSDADIYLPADTPLDYASNKYHYQLDKRRHMKRFRTLQRLKAYKFEKIANRRKMPTNNSHIPPRPFTKLETIKGDNFLNGHVSEIVEILQMAQNSHQASDKYEQINVFPTSDTRLEERDHSYARLLQIKNNAITEEDEREFFRIRNDICNETRDLSTHQIPTISSSIQASDSPPLPPRMSSRDPRSFLPEFRKPH</sequence>
<proteinExistence type="predicted"/>
<keyword evidence="3" id="KW-1185">Reference proteome</keyword>
<dbReference type="AlphaFoldDB" id="A0A8H7R6M4"/>
<organism evidence="2 3">
    <name type="scientific">Mucor plumbeus</name>
    <dbReference type="NCBI Taxonomy" id="97098"/>
    <lineage>
        <taxon>Eukaryota</taxon>
        <taxon>Fungi</taxon>
        <taxon>Fungi incertae sedis</taxon>
        <taxon>Mucoromycota</taxon>
        <taxon>Mucoromycotina</taxon>
        <taxon>Mucoromycetes</taxon>
        <taxon>Mucorales</taxon>
        <taxon>Mucorineae</taxon>
        <taxon>Mucoraceae</taxon>
        <taxon>Mucor</taxon>
    </lineage>
</organism>
<evidence type="ECO:0000313" key="2">
    <source>
        <dbReference type="EMBL" id="KAG2204238.1"/>
    </source>
</evidence>
<feature type="compositionally biased region" description="Polar residues" evidence="1">
    <location>
        <begin position="174"/>
        <end position="188"/>
    </location>
</feature>
<comment type="caution">
    <text evidence="2">The sequence shown here is derived from an EMBL/GenBank/DDBJ whole genome shotgun (WGS) entry which is preliminary data.</text>
</comment>
<dbReference type="Proteomes" id="UP000650833">
    <property type="component" value="Unassembled WGS sequence"/>
</dbReference>
<dbReference type="EMBL" id="JAEPRC010000203">
    <property type="protein sequence ID" value="KAG2204238.1"/>
    <property type="molecule type" value="Genomic_DNA"/>
</dbReference>
<reference evidence="2" key="1">
    <citation type="submission" date="2020-12" db="EMBL/GenBank/DDBJ databases">
        <title>Metabolic potential, ecology and presence of endohyphal bacteria is reflected in genomic diversity of Mucoromycotina.</title>
        <authorList>
            <person name="Muszewska A."/>
            <person name="Okrasinska A."/>
            <person name="Steczkiewicz K."/>
            <person name="Drgas O."/>
            <person name="Orlowska M."/>
            <person name="Perlinska-Lenart U."/>
            <person name="Aleksandrzak-Piekarczyk T."/>
            <person name="Szatraj K."/>
            <person name="Zielenkiewicz U."/>
            <person name="Pilsyk S."/>
            <person name="Malc E."/>
            <person name="Mieczkowski P."/>
            <person name="Kruszewska J.S."/>
            <person name="Biernat P."/>
            <person name="Pawlowska J."/>
        </authorList>
    </citation>
    <scope>NUCLEOTIDE SEQUENCE</scope>
    <source>
        <strain evidence="2">CBS 226.32</strain>
    </source>
</reference>
<feature type="region of interest" description="Disordered" evidence="1">
    <location>
        <begin position="174"/>
        <end position="212"/>
    </location>
</feature>
<name>A0A8H7R6M4_9FUNG</name>
<accession>A0A8H7R6M4</accession>
<evidence type="ECO:0000256" key="1">
    <source>
        <dbReference type="SAM" id="MobiDB-lite"/>
    </source>
</evidence>
<evidence type="ECO:0000313" key="3">
    <source>
        <dbReference type="Proteomes" id="UP000650833"/>
    </source>
</evidence>
<feature type="compositionally biased region" description="Basic and acidic residues" evidence="1">
    <location>
        <begin position="197"/>
        <end position="212"/>
    </location>
</feature>